<name>A0A0X8JRV4_9BACT</name>
<protein>
    <recommendedName>
        <fullName evidence="4">Lipoprotein</fullName>
    </recommendedName>
</protein>
<proteinExistence type="predicted"/>
<keyword evidence="1" id="KW-0732">Signal</keyword>
<feature type="chain" id="PRO_5007067647" description="Lipoprotein" evidence="1">
    <location>
        <begin position="17"/>
        <end position="206"/>
    </location>
</feature>
<evidence type="ECO:0008006" key="4">
    <source>
        <dbReference type="Google" id="ProtNLM"/>
    </source>
</evidence>
<dbReference type="EMBL" id="CP014230">
    <property type="protein sequence ID" value="AMD93869.1"/>
    <property type="molecule type" value="Genomic_DNA"/>
</dbReference>
<dbReference type="RefSeq" id="WP_066608228.1">
    <property type="nucleotide sequence ID" value="NZ_CP014230.1"/>
</dbReference>
<gene>
    <name evidence="2" type="ORF">AXF15_12670</name>
</gene>
<keyword evidence="3" id="KW-1185">Reference proteome</keyword>
<evidence type="ECO:0000313" key="3">
    <source>
        <dbReference type="Proteomes" id="UP000063964"/>
    </source>
</evidence>
<sequence length="206" mass="23159">MRYLLIVLFFLCPACAAQVRGPAVPDSATLAVAGFVQPRYDWELMAGVLPEEPAALDPETLGALDASLASALRANGQAFMHAAMVRQCEEITLAEKERRRFETVDYWRTVGRCMKTDYMLVPFMLRWQERDGGDWGVNRPAAIVMDMYLIEVASGKVRRFHFEEEQQGLAENLLSGGRFLKRKGRWLTARDIAEEGMDAGLKELGL</sequence>
<feature type="signal peptide" evidence="1">
    <location>
        <begin position="1"/>
        <end position="16"/>
    </location>
</feature>
<reference evidence="3" key="1">
    <citation type="submission" date="2016-02" db="EMBL/GenBank/DDBJ databases">
        <authorList>
            <person name="Holder M.E."/>
            <person name="Ajami N.J."/>
            <person name="Petrosino J.F."/>
        </authorList>
    </citation>
    <scope>NUCLEOTIDE SEQUENCE [LARGE SCALE GENOMIC DNA]</scope>
    <source>
        <strain evidence="3">DSM 12838</strain>
    </source>
</reference>
<dbReference type="Proteomes" id="UP000063964">
    <property type="component" value="Chromosome"/>
</dbReference>
<dbReference type="KEGG" id="doa:AXF15_12670"/>
<evidence type="ECO:0000313" key="2">
    <source>
        <dbReference type="EMBL" id="AMD93869.1"/>
    </source>
</evidence>
<dbReference type="AlphaFoldDB" id="A0A0X8JRV4"/>
<dbReference type="STRING" id="888061.AXF15_12670"/>
<dbReference type="OrthoDB" id="5449868at2"/>
<accession>A0A0X8JRV4</accession>
<organism evidence="2 3">
    <name type="scientific">Desulfomicrobium orale DSM 12838</name>
    <dbReference type="NCBI Taxonomy" id="888061"/>
    <lineage>
        <taxon>Bacteria</taxon>
        <taxon>Pseudomonadati</taxon>
        <taxon>Thermodesulfobacteriota</taxon>
        <taxon>Desulfovibrionia</taxon>
        <taxon>Desulfovibrionales</taxon>
        <taxon>Desulfomicrobiaceae</taxon>
        <taxon>Desulfomicrobium</taxon>
    </lineage>
</organism>
<evidence type="ECO:0000256" key="1">
    <source>
        <dbReference type="SAM" id="SignalP"/>
    </source>
</evidence>